<proteinExistence type="predicted"/>
<reference evidence="1 2" key="1">
    <citation type="submission" date="2015-12" db="EMBL/GenBank/DDBJ databases">
        <title>Genome sequence of Mucilaginibacter gotjawali.</title>
        <authorList>
            <person name="Lee J.S."/>
            <person name="Lee K.C."/>
            <person name="Kim K.K."/>
            <person name="Lee B.W."/>
        </authorList>
    </citation>
    <scope>NUCLEOTIDE SEQUENCE [LARGE SCALE GENOMIC DNA]</scope>
    <source>
        <strain evidence="1 2">SA3-7</strain>
    </source>
</reference>
<dbReference type="AlphaFoldDB" id="A0A0X8X430"/>
<keyword evidence="2" id="KW-1185">Reference proteome</keyword>
<protein>
    <submittedName>
        <fullName evidence="1">Phosphohistidine phosphatase</fullName>
    </submittedName>
</protein>
<dbReference type="Pfam" id="PF00300">
    <property type="entry name" value="His_Phos_1"/>
    <property type="match status" value="1"/>
</dbReference>
<dbReference type="EMBL" id="AP017313">
    <property type="protein sequence ID" value="BAU55246.1"/>
    <property type="molecule type" value="Genomic_DNA"/>
</dbReference>
<dbReference type="PANTHER" id="PTHR47623:SF1">
    <property type="entry name" value="OS09G0287300 PROTEIN"/>
    <property type="match status" value="1"/>
</dbReference>
<evidence type="ECO:0000313" key="2">
    <source>
        <dbReference type="Proteomes" id="UP000218263"/>
    </source>
</evidence>
<dbReference type="KEGG" id="mgot:MgSA37_03427"/>
<name>A0A0X8X430_9SPHI</name>
<sequence>MGLFYLFYMMKKLILIRHAKAEKDSFGKDFDRPLKYPGIQDARFMADRLKEKAIIPQLIVTSPALRTKTTAEIFADTFHLPDPTTKKSIYEASREAWLKVINGLPDEYDTIAVVGHNPGVAEILRYLTGEGREVHTSTTALVEFDIDNWAEVTGDTGKLVFYSSPKE</sequence>
<dbReference type="SUPFAM" id="SSF53254">
    <property type="entry name" value="Phosphoglycerate mutase-like"/>
    <property type="match status" value="1"/>
</dbReference>
<dbReference type="Proteomes" id="UP000218263">
    <property type="component" value="Chromosome"/>
</dbReference>
<dbReference type="InterPro" id="IPR013078">
    <property type="entry name" value="His_Pase_superF_clade-1"/>
</dbReference>
<dbReference type="Gene3D" id="3.40.50.1240">
    <property type="entry name" value="Phosphoglycerate mutase-like"/>
    <property type="match status" value="1"/>
</dbReference>
<dbReference type="CDD" id="cd07067">
    <property type="entry name" value="HP_PGM_like"/>
    <property type="match status" value="1"/>
</dbReference>
<evidence type="ECO:0000313" key="1">
    <source>
        <dbReference type="EMBL" id="BAU55246.1"/>
    </source>
</evidence>
<accession>A0A0X8X430</accession>
<dbReference type="PANTHER" id="PTHR47623">
    <property type="entry name" value="OS09G0287300 PROTEIN"/>
    <property type="match status" value="1"/>
</dbReference>
<gene>
    <name evidence="1" type="ORF">MgSA37_03427</name>
</gene>
<dbReference type="InterPro" id="IPR029033">
    <property type="entry name" value="His_PPase_superfam"/>
</dbReference>
<organism evidence="1 2">
    <name type="scientific">Mucilaginibacter gotjawali</name>
    <dbReference type="NCBI Taxonomy" id="1550579"/>
    <lineage>
        <taxon>Bacteria</taxon>
        <taxon>Pseudomonadati</taxon>
        <taxon>Bacteroidota</taxon>
        <taxon>Sphingobacteriia</taxon>
        <taxon>Sphingobacteriales</taxon>
        <taxon>Sphingobacteriaceae</taxon>
        <taxon>Mucilaginibacter</taxon>
    </lineage>
</organism>